<dbReference type="Proteomes" id="UP000267029">
    <property type="component" value="Unassembled WGS sequence"/>
</dbReference>
<dbReference type="NCBIfam" id="TIGR00592">
    <property type="entry name" value="pol2"/>
    <property type="match status" value="1"/>
</dbReference>
<dbReference type="GO" id="GO:0003887">
    <property type="term" value="F:DNA-directed DNA polymerase activity"/>
    <property type="evidence" value="ECO:0007669"/>
    <property type="project" value="UniProtKB-KW"/>
</dbReference>
<dbReference type="InterPro" id="IPR006134">
    <property type="entry name" value="DNA-dir_DNA_pol_B_multi_dom"/>
</dbReference>
<dbReference type="GO" id="GO:0006272">
    <property type="term" value="P:leading strand elongation"/>
    <property type="evidence" value="ECO:0007669"/>
    <property type="project" value="TreeGrafter"/>
</dbReference>
<dbReference type="STRING" id="53468.A0A158QTY2"/>
<keyword evidence="9 12" id="KW-0239">DNA-directed DNA polymerase</keyword>
<dbReference type="GO" id="GO:0000166">
    <property type="term" value="F:nucleotide binding"/>
    <property type="evidence" value="ECO:0007669"/>
    <property type="project" value="InterPro"/>
</dbReference>
<feature type="domain" description="DNA polymerase alpha catalytic subunit N-terminal" evidence="17">
    <location>
        <begin position="18"/>
        <end position="82"/>
    </location>
</feature>
<evidence type="ECO:0000313" key="19">
    <source>
        <dbReference type="Proteomes" id="UP000267029"/>
    </source>
</evidence>
<sequence>MEHSSRTRRVNEKKSSKLELLKKIREAKSRGERYIVETEEEPVYETVDENTYSKIVQERIEDDWIVDDDGFGYVDDGREIFDDHDGDVDENELQGKGHCDRTVSKKKRFNRDIRPSESISGKGGSSKDIRRMFSTSTLHHHKRNVQAIDAGSQDAALDDLLAELDTEMPAVPAPKRSRREQLRKSLPEKKAMQPRTAFHPHHDTHATKSPLSSTNPYSLKARRRETAPLKKTHVEPGLIDATGLEPETKPYVEVKGLDAETVCSAEDPPLEYPHSDFRTSAATTWLSEEGDDTPANQIDVNYSITSCGGGSEGLQFFWVDAYEDLKSHQGVIFLFGKVPCKDDPSSFNSCCIRIKDLDHRVFFLPDPSKPTTKKYCFEHVDVPSETEYLEVRYSANFPSLPANLSGRTFSRVFGSAASFLENFILDLHLRGPCWLELKGATPLQPQLSWCKVDYDFSFQHPNKIVKLADVLMTRGDLKAPPAPPLRMVSLDVKSVVRKETLSSEIIAVGLLVDNHFHLDKPAEKRTFQSHYLVLAPPKDSVLPYDLSKRLPTWGSQYQPPSSNCSDGVTLSGVDVEPNERALLGRLLTRIHKLDPDLIIGHDLWGNQLDLLVHRLNFHKVAHWHRIGRLRRSAHFAVNFNRAWFVRHALPGRLVCDTRISARELVRSRTYNLSELAYQILGGDVRSRRQIPLAVSNQFSSSLPSDENLDEALISGIDLEVDSADLRCLFTSSSLVKELIDFCLSDSLLVLRLAHQLQIIPLAHQITSICGNVISRTLAGGRSERNDALLLHAFTEQGYLVPDAPRSFVGGKKAARDAPEELDQDGSERVQGRRKPAYAGGLVLEPKIGFYDTYILLLDFNSLYPSIIQEFNLCFTTMERSFFAAKDPDDSNTVINFFALVLLFLFNIATFLIHIPTDNEDMYISALIASVTQVGDVASVTRDQQHRLPTSQAPGILPSEVRRLVESRKEVKKLIASASGDASLKVAQWNIRQQALKITANSVYGCLGFSASRFCARGLAALVTGLGRALLVNTKELVENMKLDVIYGDTDSIMVNTNSTDLLSALAIGEKVKHDVNKRYRLVELDTDGVFAAMLLLAKKKYAALSITRPFEYAEVLRARPELALQPPPAKAEFKGLDIVRRDWCRLAAEVGKFCVNTLLSGRNSSEKVVEQIHEHLRAVARQVREGSLPKTDFVITKMLTKNPEDYPDAKSQPHVQVALRFNQQVGADGGHRFRAGDTVEYVICDDGTNRSSVQRAYSPAELTGTVQVVKKVEEGEQNPSPCVGLAIDVHYYLANQIHPVVSRLVAPIEGTSPAHIADCLGLDSASYRRTMAAAASAGDEHGLGEASGYSYCNIYFNANDGFMFSGNFLNDADPLQIVCPLRYVEAKKCSGKAAIRTSPFTQSGLANWVCPECNEGLLNTASHAVAVVNQLVLQAREHITAYECGVMMCEDPACALPTRALFCPPSGGGSEACLWTAAGHPLCPACGSGHSILRTKYSEIQLYRQLIFYRHLLEDFKLDDKKNLNDMPSNLSPAVRDILDSGLKHIRRFLSQSAFAVVDLGQIFAGLRTTQGTLGSR</sequence>
<dbReference type="GO" id="GO:0006273">
    <property type="term" value="P:lagging strand elongation"/>
    <property type="evidence" value="ECO:0007669"/>
    <property type="project" value="TreeGrafter"/>
</dbReference>
<feature type="compositionally biased region" description="Polar residues" evidence="13">
    <location>
        <begin position="207"/>
        <end position="217"/>
    </location>
</feature>
<dbReference type="InterPro" id="IPR012337">
    <property type="entry name" value="RNaseH-like_sf"/>
</dbReference>
<dbReference type="Pfam" id="PF12254">
    <property type="entry name" value="DNA_pol_alpha_N"/>
    <property type="match status" value="1"/>
</dbReference>
<dbReference type="InterPro" id="IPR006172">
    <property type="entry name" value="DNA-dir_DNA_pol_B"/>
</dbReference>
<evidence type="ECO:0000256" key="7">
    <source>
        <dbReference type="ARBA" id="ARBA00022771"/>
    </source>
</evidence>
<keyword evidence="6" id="KW-0479">Metal-binding</keyword>
<evidence type="ECO:0000259" key="15">
    <source>
        <dbReference type="Pfam" id="PF03104"/>
    </source>
</evidence>
<dbReference type="CDD" id="cd05532">
    <property type="entry name" value="POLBc_alpha"/>
    <property type="match status" value="1"/>
</dbReference>
<dbReference type="PROSITE" id="PS00116">
    <property type="entry name" value="DNA_POLYMERASE_B"/>
    <property type="match status" value="1"/>
</dbReference>
<dbReference type="Gene3D" id="3.90.1600.10">
    <property type="entry name" value="Palm domain of DNA polymerase"/>
    <property type="match status" value="3"/>
</dbReference>
<dbReference type="FunFam" id="1.10.132.60:FF:000004">
    <property type="entry name" value="DNA polymerase"/>
    <property type="match status" value="1"/>
</dbReference>
<keyword evidence="7" id="KW-0863">Zinc-finger</keyword>
<evidence type="ECO:0000256" key="8">
    <source>
        <dbReference type="ARBA" id="ARBA00022833"/>
    </source>
</evidence>
<feature type="compositionally biased region" description="Basic and acidic residues" evidence="13">
    <location>
        <begin position="179"/>
        <end position="191"/>
    </location>
</feature>
<organism evidence="18 19">
    <name type="scientific">Mesocestoides corti</name>
    <name type="common">Flatworm</name>
    <dbReference type="NCBI Taxonomy" id="53468"/>
    <lineage>
        <taxon>Eukaryota</taxon>
        <taxon>Metazoa</taxon>
        <taxon>Spiralia</taxon>
        <taxon>Lophotrochozoa</taxon>
        <taxon>Platyhelminthes</taxon>
        <taxon>Cestoda</taxon>
        <taxon>Eucestoda</taxon>
        <taxon>Cyclophyllidea</taxon>
        <taxon>Mesocestoididae</taxon>
        <taxon>Mesocestoides</taxon>
    </lineage>
</organism>
<dbReference type="GO" id="GO:0008270">
    <property type="term" value="F:zinc ion binding"/>
    <property type="evidence" value="ECO:0007669"/>
    <property type="project" value="UniProtKB-KW"/>
</dbReference>
<evidence type="ECO:0000256" key="2">
    <source>
        <dbReference type="ARBA" id="ARBA00005755"/>
    </source>
</evidence>
<evidence type="ECO:0000256" key="9">
    <source>
        <dbReference type="ARBA" id="ARBA00022932"/>
    </source>
</evidence>
<keyword evidence="10 12" id="KW-0238">DNA-binding</keyword>
<dbReference type="Gene3D" id="3.30.70.2820">
    <property type="match status" value="2"/>
</dbReference>
<dbReference type="PRINTS" id="PR00106">
    <property type="entry name" value="DNAPOLB"/>
</dbReference>
<feature type="domain" description="DNA-directed DNA polymerase family B multifunctional" evidence="14">
    <location>
        <begin position="773"/>
        <end position="1308"/>
    </location>
</feature>
<dbReference type="GO" id="GO:0005658">
    <property type="term" value="C:alpha DNA polymerase:primase complex"/>
    <property type="evidence" value="ECO:0007669"/>
    <property type="project" value="TreeGrafter"/>
</dbReference>
<dbReference type="GO" id="GO:0003697">
    <property type="term" value="F:single-stranded DNA binding"/>
    <property type="evidence" value="ECO:0007669"/>
    <property type="project" value="TreeGrafter"/>
</dbReference>
<dbReference type="InterPro" id="IPR024647">
    <property type="entry name" value="DNA_pol_a_cat_su_N"/>
</dbReference>
<keyword evidence="3 12" id="KW-0808">Transferase</keyword>
<dbReference type="InterPro" id="IPR043502">
    <property type="entry name" value="DNA/RNA_pol_sf"/>
</dbReference>
<evidence type="ECO:0000256" key="3">
    <source>
        <dbReference type="ARBA" id="ARBA00022679"/>
    </source>
</evidence>
<keyword evidence="8" id="KW-0862">Zinc</keyword>
<keyword evidence="19" id="KW-1185">Reference proteome</keyword>
<dbReference type="Gene3D" id="1.10.132.60">
    <property type="entry name" value="DNA polymerase family B, C-terminal domain"/>
    <property type="match status" value="1"/>
</dbReference>
<dbReference type="SUPFAM" id="SSF53098">
    <property type="entry name" value="Ribonuclease H-like"/>
    <property type="match status" value="1"/>
</dbReference>
<dbReference type="GO" id="GO:1902975">
    <property type="term" value="P:mitotic DNA replication initiation"/>
    <property type="evidence" value="ECO:0007669"/>
    <property type="project" value="InterPro"/>
</dbReference>
<evidence type="ECO:0000256" key="10">
    <source>
        <dbReference type="ARBA" id="ARBA00023125"/>
    </source>
</evidence>
<evidence type="ECO:0000256" key="12">
    <source>
        <dbReference type="RuleBase" id="RU000442"/>
    </source>
</evidence>
<dbReference type="PANTHER" id="PTHR45861:SF1">
    <property type="entry name" value="DNA POLYMERASE ALPHA CATALYTIC SUBUNIT"/>
    <property type="match status" value="1"/>
</dbReference>
<evidence type="ECO:0000256" key="1">
    <source>
        <dbReference type="ARBA" id="ARBA00004123"/>
    </source>
</evidence>
<dbReference type="InterPro" id="IPR045846">
    <property type="entry name" value="POLBc_alpha"/>
</dbReference>
<dbReference type="SUPFAM" id="SSF56672">
    <property type="entry name" value="DNA/RNA polymerases"/>
    <property type="match status" value="1"/>
</dbReference>
<keyword evidence="5 12" id="KW-0235">DNA replication</keyword>
<dbReference type="InterPro" id="IPR023211">
    <property type="entry name" value="DNA_pol_palm_dom_sf"/>
</dbReference>
<dbReference type="GO" id="GO:0003688">
    <property type="term" value="F:DNA replication origin binding"/>
    <property type="evidence" value="ECO:0007669"/>
    <property type="project" value="TreeGrafter"/>
</dbReference>
<dbReference type="EMBL" id="UXSR01005195">
    <property type="protein sequence ID" value="VDD79447.1"/>
    <property type="molecule type" value="Genomic_DNA"/>
</dbReference>
<feature type="region of interest" description="Disordered" evidence="13">
    <location>
        <begin position="167"/>
        <end position="245"/>
    </location>
</feature>
<protein>
    <recommendedName>
        <fullName evidence="12">DNA polymerase</fullName>
        <ecNumber evidence="12">2.7.7.7</ecNumber>
    </recommendedName>
</protein>
<name>A0A158QTY2_MESCO</name>
<dbReference type="InterPro" id="IPR036397">
    <property type="entry name" value="RNaseH_sf"/>
</dbReference>
<dbReference type="Gene3D" id="2.40.50.730">
    <property type="match status" value="2"/>
</dbReference>
<dbReference type="EC" id="2.7.7.7" evidence="12"/>
<reference evidence="18 19" key="1">
    <citation type="submission" date="2018-10" db="EMBL/GenBank/DDBJ databases">
        <authorList>
            <consortium name="Pathogen Informatics"/>
        </authorList>
    </citation>
    <scope>NUCLEOTIDE SEQUENCE [LARGE SCALE GENOMIC DNA]</scope>
</reference>
<evidence type="ECO:0000256" key="4">
    <source>
        <dbReference type="ARBA" id="ARBA00022695"/>
    </source>
</evidence>
<dbReference type="GO" id="GO:0003682">
    <property type="term" value="F:chromatin binding"/>
    <property type="evidence" value="ECO:0007669"/>
    <property type="project" value="TreeGrafter"/>
</dbReference>
<evidence type="ECO:0000256" key="6">
    <source>
        <dbReference type="ARBA" id="ARBA00022723"/>
    </source>
</evidence>
<dbReference type="InterPro" id="IPR038256">
    <property type="entry name" value="Pol_alpha_znc_sf"/>
</dbReference>
<dbReference type="CDD" id="cd05776">
    <property type="entry name" value="DNA_polB_alpha_exo"/>
    <property type="match status" value="1"/>
</dbReference>
<keyword evidence="4 12" id="KW-0548">Nucleotidyltransferase</keyword>
<evidence type="ECO:0000256" key="5">
    <source>
        <dbReference type="ARBA" id="ARBA00022705"/>
    </source>
</evidence>
<dbReference type="InterPro" id="IPR042087">
    <property type="entry name" value="DNA_pol_B_thumb"/>
</dbReference>
<dbReference type="Gene3D" id="3.30.420.10">
    <property type="entry name" value="Ribonuclease H-like superfamily/Ribonuclease H"/>
    <property type="match status" value="1"/>
</dbReference>
<evidence type="ECO:0000256" key="13">
    <source>
        <dbReference type="SAM" id="MobiDB-lite"/>
    </source>
</evidence>
<dbReference type="InterPro" id="IPR006133">
    <property type="entry name" value="DNA-dir_DNA_pol_B_exonuc"/>
</dbReference>
<dbReference type="InterPro" id="IPR017964">
    <property type="entry name" value="DNA-dir_DNA_pol_B_CS"/>
</dbReference>
<dbReference type="SMART" id="SM00486">
    <property type="entry name" value="POLBc"/>
    <property type="match status" value="1"/>
</dbReference>
<dbReference type="Pfam" id="PF00136">
    <property type="entry name" value="DNA_pol_B"/>
    <property type="match status" value="1"/>
</dbReference>
<dbReference type="Gene3D" id="1.10.3200.20">
    <property type="entry name" value="DNA Polymerase alpha, zinc finger"/>
    <property type="match status" value="1"/>
</dbReference>
<dbReference type="PANTHER" id="PTHR45861">
    <property type="entry name" value="DNA POLYMERASE ALPHA CATALYTIC SUBUNIT"/>
    <property type="match status" value="1"/>
</dbReference>
<evidence type="ECO:0000259" key="17">
    <source>
        <dbReference type="Pfam" id="PF12254"/>
    </source>
</evidence>
<comment type="subcellular location">
    <subcellularLocation>
        <location evidence="1">Nucleus</location>
    </subcellularLocation>
</comment>
<evidence type="ECO:0000259" key="16">
    <source>
        <dbReference type="Pfam" id="PF08996"/>
    </source>
</evidence>
<accession>A0A158QTY2</accession>
<keyword evidence="11" id="KW-0539">Nucleus</keyword>
<proteinExistence type="inferred from homology"/>
<comment type="catalytic activity">
    <reaction evidence="12">
        <text>DNA(n) + a 2'-deoxyribonucleoside 5'-triphosphate = DNA(n+1) + diphosphate</text>
        <dbReference type="Rhea" id="RHEA:22508"/>
        <dbReference type="Rhea" id="RHEA-COMP:17339"/>
        <dbReference type="Rhea" id="RHEA-COMP:17340"/>
        <dbReference type="ChEBI" id="CHEBI:33019"/>
        <dbReference type="ChEBI" id="CHEBI:61560"/>
        <dbReference type="ChEBI" id="CHEBI:173112"/>
        <dbReference type="EC" id="2.7.7.7"/>
    </reaction>
</comment>
<dbReference type="OrthoDB" id="6755010at2759"/>
<dbReference type="InterPro" id="IPR015088">
    <property type="entry name" value="Znf_DNA-dir_DNA_pol_B_alpha"/>
</dbReference>
<dbReference type="Pfam" id="PF03104">
    <property type="entry name" value="DNA_pol_B_exo1"/>
    <property type="match status" value="1"/>
</dbReference>
<dbReference type="Pfam" id="PF08996">
    <property type="entry name" value="zf-DNA_Pol"/>
    <property type="match status" value="1"/>
</dbReference>
<feature type="compositionally biased region" description="Basic and acidic residues" evidence="13">
    <location>
        <begin position="224"/>
        <end position="234"/>
    </location>
</feature>
<feature type="domain" description="Zinc finger DNA-directed DNA polymerase family B alpha" evidence="16">
    <location>
        <begin position="1387"/>
        <end position="1564"/>
    </location>
</feature>
<feature type="domain" description="DNA-directed DNA polymerase family B exonuclease" evidence="15">
    <location>
        <begin position="411"/>
        <end position="674"/>
    </location>
</feature>
<evidence type="ECO:0000313" key="18">
    <source>
        <dbReference type="EMBL" id="VDD79447.1"/>
    </source>
</evidence>
<gene>
    <name evidence="18" type="ORF">MCOS_LOCUS5450</name>
</gene>
<evidence type="ECO:0000256" key="11">
    <source>
        <dbReference type="ARBA" id="ARBA00023242"/>
    </source>
</evidence>
<comment type="similarity">
    <text evidence="2 12">Belongs to the DNA polymerase type-B family.</text>
</comment>
<evidence type="ECO:0000259" key="14">
    <source>
        <dbReference type="Pfam" id="PF00136"/>
    </source>
</evidence>